<sequence length="132" mass="14466">MSDFNKDAGTFIPLEQGAKFTQTYRTQQQEEIKRDPQKAKTYQLGAFFGSNKLSHLLSNPDAVGLRIYYGLEENPDGLFEKRFVIVAVDANGNDLIKTEVAVGKGDMDDDVLDGGVYCPVQCGIDGPLNSGE</sequence>
<dbReference type="EMBL" id="CP023777">
    <property type="protein sequence ID" value="ATL48587.1"/>
    <property type="molecule type" value="Genomic_DNA"/>
</dbReference>
<accession>A0A291QXD1</accession>
<gene>
    <name evidence="1" type="ORF">COR50_16240</name>
</gene>
<dbReference type="KEGG" id="cbae:COR50_16240"/>
<protein>
    <submittedName>
        <fullName evidence="1">Uncharacterized protein</fullName>
    </submittedName>
</protein>
<name>A0A291QXD1_9BACT</name>
<organism evidence="1 2">
    <name type="scientific">Chitinophaga caeni</name>
    <dbReference type="NCBI Taxonomy" id="2029983"/>
    <lineage>
        <taxon>Bacteria</taxon>
        <taxon>Pseudomonadati</taxon>
        <taxon>Bacteroidota</taxon>
        <taxon>Chitinophagia</taxon>
        <taxon>Chitinophagales</taxon>
        <taxon>Chitinophagaceae</taxon>
        <taxon>Chitinophaga</taxon>
    </lineage>
</organism>
<evidence type="ECO:0000313" key="1">
    <source>
        <dbReference type="EMBL" id="ATL48587.1"/>
    </source>
</evidence>
<proteinExistence type="predicted"/>
<dbReference type="AlphaFoldDB" id="A0A291QXD1"/>
<dbReference type="Proteomes" id="UP000220133">
    <property type="component" value="Chromosome"/>
</dbReference>
<dbReference type="RefSeq" id="WP_098194960.1">
    <property type="nucleotide sequence ID" value="NZ_CP023777.1"/>
</dbReference>
<evidence type="ECO:0000313" key="2">
    <source>
        <dbReference type="Proteomes" id="UP000220133"/>
    </source>
</evidence>
<reference evidence="1 2" key="1">
    <citation type="submission" date="2017-10" db="EMBL/GenBank/DDBJ databases">
        <title>Paenichitinophaga pekingensis gen. nov., sp. nov., isolated from activated sludge.</title>
        <authorList>
            <person name="Jin D."/>
            <person name="Kong X."/>
            <person name="Deng Y."/>
            <person name="Bai Z."/>
        </authorList>
    </citation>
    <scope>NUCLEOTIDE SEQUENCE [LARGE SCALE GENOMIC DNA]</scope>
    <source>
        <strain evidence="1 2">13</strain>
    </source>
</reference>
<dbReference type="OrthoDB" id="661524at2"/>
<keyword evidence="2" id="KW-1185">Reference proteome</keyword>